<feature type="region of interest" description="Disordered" evidence="1">
    <location>
        <begin position="384"/>
        <end position="437"/>
    </location>
</feature>
<feature type="region of interest" description="Disordered" evidence="1">
    <location>
        <begin position="1"/>
        <end position="24"/>
    </location>
</feature>
<dbReference type="Pfam" id="PF20414">
    <property type="entry name" value="DUF6698"/>
    <property type="match status" value="1"/>
</dbReference>
<proteinExistence type="predicted"/>
<name>A0ABR1IKR7_9AGAR</name>
<protein>
    <submittedName>
        <fullName evidence="2">Uncharacterized protein</fullName>
    </submittedName>
</protein>
<accession>A0ABR1IKR7</accession>
<organism evidence="2 3">
    <name type="scientific">Marasmiellus scandens</name>
    <dbReference type="NCBI Taxonomy" id="2682957"/>
    <lineage>
        <taxon>Eukaryota</taxon>
        <taxon>Fungi</taxon>
        <taxon>Dikarya</taxon>
        <taxon>Basidiomycota</taxon>
        <taxon>Agaricomycotina</taxon>
        <taxon>Agaricomycetes</taxon>
        <taxon>Agaricomycetidae</taxon>
        <taxon>Agaricales</taxon>
        <taxon>Marasmiineae</taxon>
        <taxon>Omphalotaceae</taxon>
        <taxon>Marasmiellus</taxon>
    </lineage>
</organism>
<dbReference type="Proteomes" id="UP001498398">
    <property type="component" value="Unassembled WGS sequence"/>
</dbReference>
<gene>
    <name evidence="2" type="ORF">VKT23_019758</name>
</gene>
<comment type="caution">
    <text evidence="2">The sequence shown here is derived from an EMBL/GenBank/DDBJ whole genome shotgun (WGS) entry which is preliminary data.</text>
</comment>
<feature type="compositionally biased region" description="Acidic residues" evidence="1">
    <location>
        <begin position="405"/>
        <end position="437"/>
    </location>
</feature>
<dbReference type="EMBL" id="JBANRG010000110">
    <property type="protein sequence ID" value="KAK7435188.1"/>
    <property type="molecule type" value="Genomic_DNA"/>
</dbReference>
<reference evidence="2 3" key="1">
    <citation type="submission" date="2024-01" db="EMBL/GenBank/DDBJ databases">
        <title>A draft genome for the cacao thread blight pathogen Marasmiellus scandens.</title>
        <authorList>
            <person name="Baruah I.K."/>
            <person name="Leung J."/>
            <person name="Bukari Y."/>
            <person name="Amoako-Attah I."/>
            <person name="Meinhardt L.W."/>
            <person name="Bailey B.A."/>
            <person name="Cohen S.P."/>
        </authorList>
    </citation>
    <scope>NUCLEOTIDE SEQUENCE [LARGE SCALE GENOMIC DNA]</scope>
    <source>
        <strain evidence="2 3">GH-19</strain>
    </source>
</reference>
<keyword evidence="3" id="KW-1185">Reference proteome</keyword>
<evidence type="ECO:0000313" key="3">
    <source>
        <dbReference type="Proteomes" id="UP001498398"/>
    </source>
</evidence>
<evidence type="ECO:0000313" key="2">
    <source>
        <dbReference type="EMBL" id="KAK7435188.1"/>
    </source>
</evidence>
<dbReference type="InterPro" id="IPR046521">
    <property type="entry name" value="DUF6698"/>
</dbReference>
<evidence type="ECO:0000256" key="1">
    <source>
        <dbReference type="SAM" id="MobiDB-lite"/>
    </source>
</evidence>
<sequence length="437" mass="50004">MPQDRARAQRVAPPLQSALPAPEDAELAKRKRKFDEFADIAHTEIRSNKRNYSDAMRQVQLIGLFWPRGIGLFMEINPVIIDGLAWEKREARRKDGEHVDEEDEDEDDIEEETLVQRRRNLSAYHAMVKRYPAFRRRLLECVEFNAKATITELTDLIQQGYSDARRHDTSKLKTGIVHWLPHAMQINAHYLPKLNFQTRALSASLDKQDRGVNHPLTRAFLIPHTHMHLVYAQSEGEAKAKAVLQDMKRHKIPLDTCSLPAFLYCMKQYNAQKRRAGLLRGPLLVCAFRAIFLGPSAAMGEKVSTKPGNGKIHGINRVTPELIAYIAAQVRFAICAQASWRPKDKKFDLIQFYYYILEIITSKAKDNWRKNLIRFWNMEVFGEDSVSSTLDPPDEDSDMAKLFEEFDNDSDDELEGDDPAPDDDPGVDDDADPNGDD</sequence>